<dbReference type="SUPFAM" id="SSF53822">
    <property type="entry name" value="Periplasmic binding protein-like I"/>
    <property type="match status" value="1"/>
</dbReference>
<evidence type="ECO:0000259" key="5">
    <source>
        <dbReference type="Pfam" id="PF13377"/>
    </source>
</evidence>
<evidence type="ECO:0000256" key="1">
    <source>
        <dbReference type="ARBA" id="ARBA00023015"/>
    </source>
</evidence>
<evidence type="ECO:0000256" key="2">
    <source>
        <dbReference type="ARBA" id="ARBA00023125"/>
    </source>
</evidence>
<feature type="region of interest" description="Disordered" evidence="4">
    <location>
        <begin position="1"/>
        <end position="91"/>
    </location>
</feature>
<keyword evidence="7" id="KW-1185">Reference proteome</keyword>
<keyword evidence="1" id="KW-0805">Transcription regulation</keyword>
<dbReference type="PANTHER" id="PTHR30146:SF155">
    <property type="entry name" value="ALANINE RACEMASE"/>
    <property type="match status" value="1"/>
</dbReference>
<keyword evidence="3" id="KW-0804">Transcription</keyword>
<evidence type="ECO:0000256" key="3">
    <source>
        <dbReference type="ARBA" id="ARBA00023163"/>
    </source>
</evidence>
<dbReference type="Pfam" id="PF13377">
    <property type="entry name" value="Peripla_BP_3"/>
    <property type="match status" value="1"/>
</dbReference>
<evidence type="ECO:0000313" key="6">
    <source>
        <dbReference type="EMBL" id="MDT9684017.1"/>
    </source>
</evidence>
<gene>
    <name evidence="6" type="ORF">RND61_18395</name>
</gene>
<dbReference type="Proteomes" id="UP001250181">
    <property type="component" value="Unassembled WGS sequence"/>
</dbReference>
<dbReference type="EMBL" id="JAWCTQ010000022">
    <property type="protein sequence ID" value="MDT9684017.1"/>
    <property type="molecule type" value="Genomic_DNA"/>
</dbReference>
<sequence>MTGRPPRPPSAGPSPRAGAERIGLVSAGPGTVTTIEPDVPPRAVAYREPTGEPLAPADPEKEVPVTGRDGTRAPRPFPEGPGTPAGPGGAAGSGAVGLVLARPARLLGVEPFFMEFITGIEERLAERGMSVLLHIVGTHDAETEAYRRWAARRLVDAVVVVNLTGGDRRPRVLRELGLPFLLAGTWEEDPAAPAVRTDDAGPVRDALGHLLGLGHRRVARVSGPSELLHTRARTAALLQGCREAGVPEPVTVEGDYSHEAGERLTVGLLQGPEPPTAILYDNDVMAVAGLGAARDLGVDVPGRLSLVAWDDSTLCRLASPALTTMSVDVHRYGFSVAESVLELIDGRPVRERWSPTARCVPRGSTARRAET</sequence>
<feature type="domain" description="Transcriptional regulator LacI/GalR-like sensor" evidence="5">
    <location>
        <begin position="208"/>
        <end position="365"/>
    </location>
</feature>
<accession>A0ABU3QMR4</accession>
<dbReference type="RefSeq" id="WP_315879078.1">
    <property type="nucleotide sequence ID" value="NZ_JAWCTQ010000022.1"/>
</dbReference>
<feature type="compositionally biased region" description="Pro residues" evidence="4">
    <location>
        <begin position="1"/>
        <end position="12"/>
    </location>
</feature>
<evidence type="ECO:0000313" key="7">
    <source>
        <dbReference type="Proteomes" id="UP001250181"/>
    </source>
</evidence>
<keyword evidence="2" id="KW-0238">DNA-binding</keyword>
<dbReference type="PANTHER" id="PTHR30146">
    <property type="entry name" value="LACI-RELATED TRANSCRIPTIONAL REPRESSOR"/>
    <property type="match status" value="1"/>
</dbReference>
<protein>
    <submittedName>
        <fullName evidence="6">Substrate-binding domain-containing protein</fullName>
    </submittedName>
</protein>
<reference evidence="6 7" key="1">
    <citation type="submission" date="2023-09" db="EMBL/GenBank/DDBJ databases">
        <title>Streptomyces sp. nov.: A antagonism against Alternaria gaisen Producing Streptochlin, Isolated from Tamarix root soil.</title>
        <authorList>
            <person name="Chen Y."/>
        </authorList>
    </citation>
    <scope>NUCLEOTIDE SEQUENCE [LARGE SCALE GENOMIC DNA]</scope>
    <source>
        <strain evidence="6 7">TRM76323</strain>
    </source>
</reference>
<comment type="caution">
    <text evidence="6">The sequence shown here is derived from an EMBL/GenBank/DDBJ whole genome shotgun (WGS) entry which is preliminary data.</text>
</comment>
<dbReference type="InterPro" id="IPR046335">
    <property type="entry name" value="LacI/GalR-like_sensor"/>
</dbReference>
<name>A0ABU3QMR4_9ACTN</name>
<organism evidence="6 7">
    <name type="scientific">Streptomyces tamarix</name>
    <dbReference type="NCBI Taxonomy" id="3078565"/>
    <lineage>
        <taxon>Bacteria</taxon>
        <taxon>Bacillati</taxon>
        <taxon>Actinomycetota</taxon>
        <taxon>Actinomycetes</taxon>
        <taxon>Kitasatosporales</taxon>
        <taxon>Streptomycetaceae</taxon>
        <taxon>Streptomyces</taxon>
    </lineage>
</organism>
<dbReference type="CDD" id="cd06267">
    <property type="entry name" value="PBP1_LacI_sugar_binding-like"/>
    <property type="match status" value="1"/>
</dbReference>
<proteinExistence type="predicted"/>
<evidence type="ECO:0000256" key="4">
    <source>
        <dbReference type="SAM" id="MobiDB-lite"/>
    </source>
</evidence>
<dbReference type="Gene3D" id="3.40.50.2300">
    <property type="match status" value="2"/>
</dbReference>
<dbReference type="InterPro" id="IPR028082">
    <property type="entry name" value="Peripla_BP_I"/>
</dbReference>